<accession>A0A6A4HTS8</accession>
<organism evidence="1 2">
    <name type="scientific">Gymnopus androsaceus JB14</name>
    <dbReference type="NCBI Taxonomy" id="1447944"/>
    <lineage>
        <taxon>Eukaryota</taxon>
        <taxon>Fungi</taxon>
        <taxon>Dikarya</taxon>
        <taxon>Basidiomycota</taxon>
        <taxon>Agaricomycotina</taxon>
        <taxon>Agaricomycetes</taxon>
        <taxon>Agaricomycetidae</taxon>
        <taxon>Agaricales</taxon>
        <taxon>Marasmiineae</taxon>
        <taxon>Omphalotaceae</taxon>
        <taxon>Gymnopus</taxon>
    </lineage>
</organism>
<keyword evidence="2" id="KW-1185">Reference proteome</keyword>
<evidence type="ECO:0000313" key="1">
    <source>
        <dbReference type="EMBL" id="KAE9401191.1"/>
    </source>
</evidence>
<dbReference type="Proteomes" id="UP000799118">
    <property type="component" value="Unassembled WGS sequence"/>
</dbReference>
<sequence length="86" mass="9487">MSGDFSLGPKYIASVFQARLCVKDVCRTFPTEALGLCVVAIFTDCTVGIHGYRTVPLKDLEEPRNDYLLNEDISGNVLGNKIFSRS</sequence>
<evidence type="ECO:0000313" key="2">
    <source>
        <dbReference type="Proteomes" id="UP000799118"/>
    </source>
</evidence>
<gene>
    <name evidence="1" type="ORF">BT96DRAFT_992243</name>
</gene>
<dbReference type="AlphaFoldDB" id="A0A6A4HTS8"/>
<name>A0A6A4HTS8_9AGAR</name>
<reference evidence="1" key="1">
    <citation type="journal article" date="2019" name="Environ. Microbiol.">
        <title>Fungal ecological strategies reflected in gene transcription - a case study of two litter decomposers.</title>
        <authorList>
            <person name="Barbi F."/>
            <person name="Kohler A."/>
            <person name="Barry K."/>
            <person name="Baskaran P."/>
            <person name="Daum C."/>
            <person name="Fauchery L."/>
            <person name="Ihrmark K."/>
            <person name="Kuo A."/>
            <person name="LaButti K."/>
            <person name="Lipzen A."/>
            <person name="Morin E."/>
            <person name="Grigoriev I.V."/>
            <person name="Henrissat B."/>
            <person name="Lindahl B."/>
            <person name="Martin F."/>
        </authorList>
    </citation>
    <scope>NUCLEOTIDE SEQUENCE</scope>
    <source>
        <strain evidence="1">JB14</strain>
    </source>
</reference>
<protein>
    <submittedName>
        <fullName evidence="1">Uncharacterized protein</fullName>
    </submittedName>
</protein>
<proteinExistence type="predicted"/>
<dbReference type="EMBL" id="ML769448">
    <property type="protein sequence ID" value="KAE9401191.1"/>
    <property type="molecule type" value="Genomic_DNA"/>
</dbReference>